<gene>
    <name evidence="2" type="ORF">ASPGLDRAFT_64969</name>
</gene>
<proteinExistence type="predicted"/>
<dbReference type="VEuPathDB" id="FungiDB:ASPGLDRAFT_64969"/>
<dbReference type="OrthoDB" id="2142759at2759"/>
<evidence type="ECO:0000313" key="2">
    <source>
        <dbReference type="EMBL" id="OJJ86755.1"/>
    </source>
</evidence>
<dbReference type="STRING" id="1160497.A0A1L9VS72"/>
<evidence type="ECO:0000313" key="3">
    <source>
        <dbReference type="Proteomes" id="UP000184300"/>
    </source>
</evidence>
<name>A0A1L9VS72_ASPGL</name>
<keyword evidence="3" id="KW-1185">Reference proteome</keyword>
<protein>
    <recommendedName>
        <fullName evidence="1">HNH nuclease domain-containing protein</fullName>
    </recommendedName>
</protein>
<sequence>MFSRVLLITITPFQVMQKTSGRVVSSTDDSLQEGEYDVQCENTVHDGKCTVSGTVNRNAPITWSGFEAAHVFPVEQKGVWIDNYFWTWVTDASGINSLQTGLLMKGDIHKNFDNYLISINPDVDGRVLDPVCRKLDNPHRVSLELLRWHYRQSILANMRGRGEPIWEHDFPPGCDMMGEMMAGPSPAERLELEFAVRLNPEYAG</sequence>
<dbReference type="AlphaFoldDB" id="A0A1L9VS72"/>
<evidence type="ECO:0000259" key="1">
    <source>
        <dbReference type="Pfam" id="PF13391"/>
    </source>
</evidence>
<dbReference type="RefSeq" id="XP_022403444.1">
    <property type="nucleotide sequence ID" value="XM_022548841.1"/>
</dbReference>
<dbReference type="InterPro" id="IPR003615">
    <property type="entry name" value="HNH_nuc"/>
</dbReference>
<dbReference type="GeneID" id="34465101"/>
<accession>A0A1L9VS72</accession>
<dbReference type="Proteomes" id="UP000184300">
    <property type="component" value="Unassembled WGS sequence"/>
</dbReference>
<dbReference type="Pfam" id="PF13391">
    <property type="entry name" value="HNH_2"/>
    <property type="match status" value="1"/>
</dbReference>
<organism evidence="2 3">
    <name type="scientific">Aspergillus glaucus CBS 516.65</name>
    <dbReference type="NCBI Taxonomy" id="1160497"/>
    <lineage>
        <taxon>Eukaryota</taxon>
        <taxon>Fungi</taxon>
        <taxon>Dikarya</taxon>
        <taxon>Ascomycota</taxon>
        <taxon>Pezizomycotina</taxon>
        <taxon>Eurotiomycetes</taxon>
        <taxon>Eurotiomycetidae</taxon>
        <taxon>Eurotiales</taxon>
        <taxon>Aspergillaceae</taxon>
        <taxon>Aspergillus</taxon>
        <taxon>Aspergillus subgen. Aspergillus</taxon>
    </lineage>
</organism>
<feature type="domain" description="HNH nuclease" evidence="1">
    <location>
        <begin position="49"/>
        <end position="120"/>
    </location>
</feature>
<reference evidence="3" key="1">
    <citation type="journal article" date="2017" name="Genome Biol.">
        <title>Comparative genomics reveals high biological diversity and specific adaptations in the industrially and medically important fungal genus Aspergillus.</title>
        <authorList>
            <person name="de Vries R.P."/>
            <person name="Riley R."/>
            <person name="Wiebenga A."/>
            <person name="Aguilar-Osorio G."/>
            <person name="Amillis S."/>
            <person name="Uchima C.A."/>
            <person name="Anderluh G."/>
            <person name="Asadollahi M."/>
            <person name="Askin M."/>
            <person name="Barry K."/>
            <person name="Battaglia E."/>
            <person name="Bayram O."/>
            <person name="Benocci T."/>
            <person name="Braus-Stromeyer S.A."/>
            <person name="Caldana C."/>
            <person name="Canovas D."/>
            <person name="Cerqueira G.C."/>
            <person name="Chen F."/>
            <person name="Chen W."/>
            <person name="Choi C."/>
            <person name="Clum A."/>
            <person name="Dos Santos R.A."/>
            <person name="Damasio A.R."/>
            <person name="Diallinas G."/>
            <person name="Emri T."/>
            <person name="Fekete E."/>
            <person name="Flipphi M."/>
            <person name="Freyberg S."/>
            <person name="Gallo A."/>
            <person name="Gournas C."/>
            <person name="Habgood R."/>
            <person name="Hainaut M."/>
            <person name="Harispe M.L."/>
            <person name="Henrissat B."/>
            <person name="Hilden K.S."/>
            <person name="Hope R."/>
            <person name="Hossain A."/>
            <person name="Karabika E."/>
            <person name="Karaffa L."/>
            <person name="Karanyi Z."/>
            <person name="Krasevec N."/>
            <person name="Kuo A."/>
            <person name="Kusch H."/>
            <person name="LaButti K."/>
            <person name="Lagendijk E.L."/>
            <person name="Lapidus A."/>
            <person name="Levasseur A."/>
            <person name="Lindquist E."/>
            <person name="Lipzen A."/>
            <person name="Logrieco A.F."/>
            <person name="MacCabe A."/>
            <person name="Maekelae M.R."/>
            <person name="Malavazi I."/>
            <person name="Melin P."/>
            <person name="Meyer V."/>
            <person name="Mielnichuk N."/>
            <person name="Miskei M."/>
            <person name="Molnar A.P."/>
            <person name="Mule G."/>
            <person name="Ngan C.Y."/>
            <person name="Orejas M."/>
            <person name="Orosz E."/>
            <person name="Ouedraogo J.P."/>
            <person name="Overkamp K.M."/>
            <person name="Park H.-S."/>
            <person name="Perrone G."/>
            <person name="Piumi F."/>
            <person name="Punt P.J."/>
            <person name="Ram A.F."/>
            <person name="Ramon A."/>
            <person name="Rauscher S."/>
            <person name="Record E."/>
            <person name="Riano-Pachon D.M."/>
            <person name="Robert V."/>
            <person name="Roehrig J."/>
            <person name="Ruller R."/>
            <person name="Salamov A."/>
            <person name="Salih N.S."/>
            <person name="Samson R.A."/>
            <person name="Sandor E."/>
            <person name="Sanguinetti M."/>
            <person name="Schuetze T."/>
            <person name="Sepcic K."/>
            <person name="Shelest E."/>
            <person name="Sherlock G."/>
            <person name="Sophianopoulou V."/>
            <person name="Squina F.M."/>
            <person name="Sun H."/>
            <person name="Susca A."/>
            <person name="Todd R.B."/>
            <person name="Tsang A."/>
            <person name="Unkles S.E."/>
            <person name="van de Wiele N."/>
            <person name="van Rossen-Uffink D."/>
            <person name="Oliveira J.V."/>
            <person name="Vesth T.C."/>
            <person name="Visser J."/>
            <person name="Yu J.-H."/>
            <person name="Zhou M."/>
            <person name="Andersen M.R."/>
            <person name="Archer D.B."/>
            <person name="Baker S.E."/>
            <person name="Benoit I."/>
            <person name="Brakhage A.A."/>
            <person name="Braus G.H."/>
            <person name="Fischer R."/>
            <person name="Frisvad J.C."/>
            <person name="Goldman G.H."/>
            <person name="Houbraken J."/>
            <person name="Oakley B."/>
            <person name="Pocsi I."/>
            <person name="Scazzocchio C."/>
            <person name="Seiboth B."/>
            <person name="vanKuyk P.A."/>
            <person name="Wortman J."/>
            <person name="Dyer P.S."/>
            <person name="Grigoriev I.V."/>
        </authorList>
    </citation>
    <scope>NUCLEOTIDE SEQUENCE [LARGE SCALE GENOMIC DNA]</scope>
    <source>
        <strain evidence="3">CBS 516.65</strain>
    </source>
</reference>
<dbReference type="EMBL" id="KV878892">
    <property type="protein sequence ID" value="OJJ86755.1"/>
    <property type="molecule type" value="Genomic_DNA"/>
</dbReference>